<dbReference type="SUPFAM" id="SSF51905">
    <property type="entry name" value="FAD/NAD(P)-binding domain"/>
    <property type="match status" value="1"/>
</dbReference>
<dbReference type="GO" id="GO:0044550">
    <property type="term" value="P:secondary metabolite biosynthetic process"/>
    <property type="evidence" value="ECO:0007669"/>
    <property type="project" value="TreeGrafter"/>
</dbReference>
<keyword evidence="2" id="KW-0274">FAD</keyword>
<gene>
    <name evidence="4" type="ORF">SAMD00023353_0104670</name>
</gene>
<dbReference type="STRING" id="77044.A0A1S8A5X3"/>
<name>A0A1S8A5X3_ROSNE</name>
<dbReference type="OrthoDB" id="269227at2759"/>
<feature type="domain" description="Glucose-methanol-choline oxidoreductase N-terminal" evidence="3">
    <location>
        <begin position="19"/>
        <end position="42"/>
    </location>
</feature>
<organism evidence="4">
    <name type="scientific">Rosellinia necatrix</name>
    <name type="common">White root-rot fungus</name>
    <dbReference type="NCBI Taxonomy" id="77044"/>
    <lineage>
        <taxon>Eukaryota</taxon>
        <taxon>Fungi</taxon>
        <taxon>Dikarya</taxon>
        <taxon>Ascomycota</taxon>
        <taxon>Pezizomycotina</taxon>
        <taxon>Sordariomycetes</taxon>
        <taxon>Xylariomycetidae</taxon>
        <taxon>Xylariales</taxon>
        <taxon>Xylariaceae</taxon>
        <taxon>Rosellinia</taxon>
    </lineage>
</organism>
<dbReference type="EMBL" id="DF977446">
    <property type="protein sequence ID" value="GAW25110.1"/>
    <property type="molecule type" value="Genomic_DNA"/>
</dbReference>
<evidence type="ECO:0000313" key="4">
    <source>
        <dbReference type="EMBL" id="GAW25110.1"/>
    </source>
</evidence>
<comment type="similarity">
    <text evidence="1 2">Belongs to the GMC oxidoreductase family.</text>
</comment>
<dbReference type="InterPro" id="IPR000172">
    <property type="entry name" value="GMC_OxRdtase_N"/>
</dbReference>
<proteinExistence type="inferred from homology"/>
<evidence type="ECO:0000256" key="2">
    <source>
        <dbReference type="RuleBase" id="RU003968"/>
    </source>
</evidence>
<dbReference type="InterPro" id="IPR036188">
    <property type="entry name" value="FAD/NAD-bd_sf"/>
</dbReference>
<dbReference type="AlphaFoldDB" id="A0A1S8A5X3"/>
<dbReference type="OMA" id="RESWFLI"/>
<keyword evidence="5" id="KW-1185">Reference proteome</keyword>
<dbReference type="PANTHER" id="PTHR11552">
    <property type="entry name" value="GLUCOSE-METHANOL-CHOLINE GMC OXIDOREDUCTASE"/>
    <property type="match status" value="1"/>
</dbReference>
<dbReference type="GO" id="GO:0050660">
    <property type="term" value="F:flavin adenine dinucleotide binding"/>
    <property type="evidence" value="ECO:0007669"/>
    <property type="project" value="InterPro"/>
</dbReference>
<dbReference type="Gene3D" id="3.30.560.10">
    <property type="entry name" value="Glucose Oxidase, domain 3"/>
    <property type="match status" value="1"/>
</dbReference>
<dbReference type="PANTHER" id="PTHR11552:SF115">
    <property type="entry name" value="DEHYDROGENASE XPTC-RELATED"/>
    <property type="match status" value="1"/>
</dbReference>
<evidence type="ECO:0000313" key="5">
    <source>
        <dbReference type="Proteomes" id="UP000054516"/>
    </source>
</evidence>
<dbReference type="GO" id="GO:0016614">
    <property type="term" value="F:oxidoreductase activity, acting on CH-OH group of donors"/>
    <property type="evidence" value="ECO:0007669"/>
    <property type="project" value="InterPro"/>
</dbReference>
<dbReference type="Pfam" id="PF00732">
    <property type="entry name" value="GMC_oxred_N"/>
    <property type="match status" value="1"/>
</dbReference>
<sequence>MTTTPQEFLDNRTRSFPQGRVVGGSSIINGLCWTRGAAADYDAWRDLGNPGWGWIDLLPYFLKSENYTAHSDTMLQPTTRPTQGKHGKQGPVQVSFPRYVYNQTYNFLNGIQELGVPLNEDINSGSATGANLVPGSVKAGNQSRADARTAYLDPILQRPNLELLTGHTVTRIRNRAVGNRTSQNSPWGLWGVSKRVTIAGIEVK</sequence>
<reference evidence="4" key="1">
    <citation type="submission" date="2016-03" db="EMBL/GenBank/DDBJ databases">
        <title>Draft genome sequence of Rosellinia necatrix.</title>
        <authorList>
            <person name="Kanematsu S."/>
        </authorList>
    </citation>
    <scope>NUCLEOTIDE SEQUENCE [LARGE SCALE GENOMIC DNA]</scope>
    <source>
        <strain evidence="4">W97</strain>
    </source>
</reference>
<dbReference type="PROSITE" id="PS00623">
    <property type="entry name" value="GMC_OXRED_1"/>
    <property type="match status" value="1"/>
</dbReference>
<dbReference type="Gene3D" id="3.50.50.60">
    <property type="entry name" value="FAD/NAD(P)-binding domain"/>
    <property type="match status" value="1"/>
</dbReference>
<dbReference type="Proteomes" id="UP000054516">
    <property type="component" value="Unassembled WGS sequence"/>
</dbReference>
<protein>
    <submittedName>
        <fullName evidence="4">Putative GMC oxidoreductase</fullName>
    </submittedName>
</protein>
<keyword evidence="2" id="KW-0285">Flavoprotein</keyword>
<evidence type="ECO:0000259" key="3">
    <source>
        <dbReference type="PROSITE" id="PS00623"/>
    </source>
</evidence>
<accession>A0A1S8A5X3</accession>
<evidence type="ECO:0000256" key="1">
    <source>
        <dbReference type="ARBA" id="ARBA00010790"/>
    </source>
</evidence>
<dbReference type="InterPro" id="IPR012132">
    <property type="entry name" value="GMC_OxRdtase"/>
</dbReference>